<organism evidence="6 7">
    <name type="scientific">Actinia tenebrosa</name>
    <name type="common">Australian red waratah sea anemone</name>
    <dbReference type="NCBI Taxonomy" id="6105"/>
    <lineage>
        <taxon>Eukaryota</taxon>
        <taxon>Metazoa</taxon>
        <taxon>Cnidaria</taxon>
        <taxon>Anthozoa</taxon>
        <taxon>Hexacorallia</taxon>
        <taxon>Actiniaria</taxon>
        <taxon>Actiniidae</taxon>
        <taxon>Actinia</taxon>
    </lineage>
</organism>
<evidence type="ECO:0000313" key="6">
    <source>
        <dbReference type="Proteomes" id="UP000515163"/>
    </source>
</evidence>
<dbReference type="KEGG" id="aten:116287266"/>
<evidence type="ECO:0000256" key="3">
    <source>
        <dbReference type="ARBA" id="ARBA00022691"/>
    </source>
</evidence>
<keyword evidence="1" id="KW-0489">Methyltransferase</keyword>
<feature type="compositionally biased region" description="Acidic residues" evidence="4">
    <location>
        <begin position="463"/>
        <end position="503"/>
    </location>
</feature>
<dbReference type="AlphaFoldDB" id="A0A6P8H2D0"/>
<keyword evidence="3" id="KW-0949">S-adenosyl-L-methionine</keyword>
<keyword evidence="6" id="KW-1185">Reference proteome</keyword>
<dbReference type="CDD" id="cd19178">
    <property type="entry name" value="SET_SETD6"/>
    <property type="match status" value="1"/>
</dbReference>
<dbReference type="InterPro" id="IPR044430">
    <property type="entry name" value="SETD6_SET"/>
</dbReference>
<dbReference type="GO" id="GO:0032259">
    <property type="term" value="P:methylation"/>
    <property type="evidence" value="ECO:0007669"/>
    <property type="project" value="UniProtKB-KW"/>
</dbReference>
<dbReference type="InterPro" id="IPR050600">
    <property type="entry name" value="SETD3_SETD6_MTase"/>
</dbReference>
<dbReference type="RefSeq" id="XP_031549788.1">
    <property type="nucleotide sequence ID" value="XM_031693928.1"/>
</dbReference>
<dbReference type="FunCoup" id="A0A6P8H2D0">
    <property type="interactions" value="1661"/>
</dbReference>
<evidence type="ECO:0000256" key="4">
    <source>
        <dbReference type="SAM" id="MobiDB-lite"/>
    </source>
</evidence>
<dbReference type="OrthoDB" id="341421at2759"/>
<protein>
    <submittedName>
        <fullName evidence="7">N-lysine methyltransferase setd6-like</fullName>
    </submittedName>
</protein>
<sequence length="598" mass="67968">MADGVTSFSLDISVEEKDPILDKFLIWCKENGLILSKKVKVCSRGSCHRYGMVATDDISQGECLFSIPRNLLLEPKTCSVALETENVGKSQRGSGWIPLLLALMYEYTNPASFWRPYLDIIPGIGVLDQPMFWTKNDREQLLKGTEIEEDVEQDLKCIEKEYSSVVKAFIKKNKNKFDKTIHSLALYKHMAAFIMAYSFTENNPGCQGDNAPVMVPMADILNHHSNNNAHLEFAKEELRMVSTQPIAKDQEVFNTYGQLANCHLLQSYGFVEKTPNPNDTMDIPVAIVYDVLRQHSISKHEARILDAKFQLMEEMGLASSDDVFVFDLKGYQNQGPDLSVVLKVLHLSEEELKMILKKDQETENHPKDLEDLVRLFENCSEEQKSINSKIIENAFNVKDRKRRNESLVDNESMSGVANKKAKARRGGCRNDDDDVVDDDDNEDYDDDDNDDEPGHYAVNGVYDSDDDDNENDVDDESNDDLDASNDDDDDVEDDGDDDIDSEHDESKSEDGDDEKIDHMTYEQMKKEFPLAWRQALSRVAEDCSSRIVTMEKEKKISTENTDELTTREQSIKLMLGGLKDILRHVCELVDKPDNEESS</sequence>
<dbReference type="SUPFAM" id="SSF82199">
    <property type="entry name" value="SET domain"/>
    <property type="match status" value="1"/>
</dbReference>
<reference evidence="7" key="1">
    <citation type="submission" date="2025-08" db="UniProtKB">
        <authorList>
            <consortium name="RefSeq"/>
        </authorList>
    </citation>
    <scope>IDENTIFICATION</scope>
    <source>
        <tissue evidence="7">Tentacle</tissue>
    </source>
</reference>
<dbReference type="Proteomes" id="UP000515163">
    <property type="component" value="Unplaced"/>
</dbReference>
<evidence type="ECO:0000259" key="5">
    <source>
        <dbReference type="PROSITE" id="PS50280"/>
    </source>
</evidence>
<keyword evidence="2" id="KW-0808">Transferase</keyword>
<dbReference type="PROSITE" id="PS50280">
    <property type="entry name" value="SET"/>
    <property type="match status" value="1"/>
</dbReference>
<proteinExistence type="predicted"/>
<dbReference type="GO" id="GO:0005634">
    <property type="term" value="C:nucleus"/>
    <property type="evidence" value="ECO:0007669"/>
    <property type="project" value="TreeGrafter"/>
</dbReference>
<dbReference type="InParanoid" id="A0A6P8H2D0"/>
<feature type="compositionally biased region" description="Acidic residues" evidence="4">
    <location>
        <begin position="431"/>
        <end position="451"/>
    </location>
</feature>
<dbReference type="PANTHER" id="PTHR13271:SF34">
    <property type="entry name" value="N-LYSINE METHYLTRANSFERASE SETD6"/>
    <property type="match status" value="1"/>
</dbReference>
<dbReference type="InterPro" id="IPR001214">
    <property type="entry name" value="SET_dom"/>
</dbReference>
<name>A0A6P8H2D0_ACTTE</name>
<evidence type="ECO:0000256" key="1">
    <source>
        <dbReference type="ARBA" id="ARBA00022603"/>
    </source>
</evidence>
<gene>
    <name evidence="7" type="primary">LOC116287266</name>
</gene>
<feature type="region of interest" description="Disordered" evidence="4">
    <location>
        <begin position="402"/>
        <end position="518"/>
    </location>
</feature>
<feature type="compositionally biased region" description="Basic and acidic residues" evidence="4">
    <location>
        <begin position="504"/>
        <end position="518"/>
    </location>
</feature>
<evidence type="ECO:0000256" key="2">
    <source>
        <dbReference type="ARBA" id="ARBA00022679"/>
    </source>
</evidence>
<dbReference type="InterPro" id="IPR036464">
    <property type="entry name" value="Rubisco_LSMT_subst-bd_sf"/>
</dbReference>
<accession>A0A6P8H2D0</accession>
<dbReference type="GeneID" id="116287266"/>
<dbReference type="FunFam" id="3.90.1410.10:FF:000007">
    <property type="entry name" value="Ribosomal lysine N-methyltransferase 4"/>
    <property type="match status" value="1"/>
</dbReference>
<feature type="domain" description="SET" evidence="5">
    <location>
        <begin position="37"/>
        <end position="257"/>
    </location>
</feature>
<dbReference type="Pfam" id="PF00856">
    <property type="entry name" value="SET"/>
    <property type="match status" value="1"/>
</dbReference>
<dbReference type="Gene3D" id="3.90.1420.10">
    <property type="entry name" value="Rubisco LSMT, substrate-binding domain"/>
    <property type="match status" value="1"/>
</dbReference>
<evidence type="ECO:0000313" key="7">
    <source>
        <dbReference type="RefSeq" id="XP_031549788.1"/>
    </source>
</evidence>
<dbReference type="PANTHER" id="PTHR13271">
    <property type="entry name" value="UNCHARACTERIZED PUTATIVE METHYLTRANSFERASE"/>
    <property type="match status" value="1"/>
</dbReference>
<dbReference type="Gene3D" id="3.90.1410.10">
    <property type="entry name" value="set domain protein methyltransferase, domain 1"/>
    <property type="match status" value="1"/>
</dbReference>
<dbReference type="InterPro" id="IPR046341">
    <property type="entry name" value="SET_dom_sf"/>
</dbReference>
<dbReference type="GO" id="GO:0016279">
    <property type="term" value="F:protein-lysine N-methyltransferase activity"/>
    <property type="evidence" value="ECO:0007669"/>
    <property type="project" value="InterPro"/>
</dbReference>